<evidence type="ECO:0008006" key="4">
    <source>
        <dbReference type="Google" id="ProtNLM"/>
    </source>
</evidence>
<evidence type="ECO:0000313" key="2">
    <source>
        <dbReference type="EMBL" id="AQS56725.1"/>
    </source>
</evidence>
<accession>A0A1U9K9J0</accession>
<dbReference type="STRING" id="1471761.B0W44_14175"/>
<reference evidence="2 3" key="1">
    <citation type="journal article" date="2015" name="Int. J. Syst. Evol. Microbiol.">
        <title>Novibacillus thermophilus gen. nov., sp. nov., a Gram-staining-negative and moderately thermophilic member of the family Thermoactinomycetaceae.</title>
        <authorList>
            <person name="Yang G."/>
            <person name="Chen J."/>
            <person name="Zhou S."/>
        </authorList>
    </citation>
    <scope>NUCLEOTIDE SEQUENCE [LARGE SCALE GENOMIC DNA]</scope>
    <source>
        <strain evidence="2 3">SG-1</strain>
    </source>
</reference>
<dbReference type="KEGG" id="ntr:B0W44_14175"/>
<dbReference type="Proteomes" id="UP000188603">
    <property type="component" value="Chromosome"/>
</dbReference>
<keyword evidence="1" id="KW-0812">Transmembrane</keyword>
<feature type="transmembrane region" description="Helical" evidence="1">
    <location>
        <begin position="164"/>
        <end position="185"/>
    </location>
</feature>
<keyword evidence="1" id="KW-1133">Transmembrane helix</keyword>
<proteinExistence type="predicted"/>
<organism evidence="2 3">
    <name type="scientific">Novibacillus thermophilus</name>
    <dbReference type="NCBI Taxonomy" id="1471761"/>
    <lineage>
        <taxon>Bacteria</taxon>
        <taxon>Bacillati</taxon>
        <taxon>Bacillota</taxon>
        <taxon>Bacilli</taxon>
        <taxon>Bacillales</taxon>
        <taxon>Thermoactinomycetaceae</taxon>
        <taxon>Novibacillus</taxon>
    </lineage>
</organism>
<feature type="transmembrane region" description="Helical" evidence="1">
    <location>
        <begin position="128"/>
        <end position="144"/>
    </location>
</feature>
<feature type="transmembrane region" description="Helical" evidence="1">
    <location>
        <begin position="104"/>
        <end position="121"/>
    </location>
</feature>
<keyword evidence="3" id="KW-1185">Reference proteome</keyword>
<dbReference type="EMBL" id="CP019699">
    <property type="protein sequence ID" value="AQS56725.1"/>
    <property type="molecule type" value="Genomic_DNA"/>
</dbReference>
<protein>
    <recommendedName>
        <fullName evidence="4">DUF1405 domain-containing protein</fullName>
    </recommendedName>
</protein>
<dbReference type="PANTHER" id="PTHR40042:SF1">
    <property type="entry name" value="DUF1405 DOMAIN-CONTAINING PROTEIN"/>
    <property type="match status" value="1"/>
</dbReference>
<feature type="transmembrane region" description="Helical" evidence="1">
    <location>
        <begin position="5"/>
        <end position="21"/>
    </location>
</feature>
<name>A0A1U9K9J0_9BACL</name>
<dbReference type="AlphaFoldDB" id="A0A1U9K9J0"/>
<keyword evidence="1" id="KW-0472">Membrane</keyword>
<evidence type="ECO:0000313" key="3">
    <source>
        <dbReference type="Proteomes" id="UP000188603"/>
    </source>
</evidence>
<feature type="transmembrane region" description="Helical" evidence="1">
    <location>
        <begin position="33"/>
        <end position="53"/>
    </location>
</feature>
<gene>
    <name evidence="2" type="ORF">B0W44_14175</name>
</gene>
<dbReference type="InterPro" id="IPR009845">
    <property type="entry name" value="DUF1405"/>
</dbReference>
<feature type="transmembrane region" description="Helical" evidence="1">
    <location>
        <begin position="60"/>
        <end position="84"/>
    </location>
</feature>
<evidence type="ECO:0000256" key="1">
    <source>
        <dbReference type="SAM" id="Phobius"/>
    </source>
</evidence>
<dbReference type="Pfam" id="PF07187">
    <property type="entry name" value="DUF1405"/>
    <property type="match status" value="1"/>
</dbReference>
<dbReference type="PANTHER" id="PTHR40042">
    <property type="entry name" value="HYPOTHETICAL MEMBRANE SPANNING PROTEIN"/>
    <property type="match status" value="1"/>
</dbReference>
<sequence length="199" mass="22477">MLWSLFFINFFGSMYGFYWYKNQLIEVGSWWNIFVPDSPTASAAFTIVLALFLARRSQPLLEAFAAVTLFKYGVWAIVMIVAGAAQNAVLHGGNALSYMQWTDWMLMASHGGMAVQALLYGRFYTYRVRHLVIVGAWTLLNDAVDYVFDLHPWLPSSIAEYDHIVGAYTLTLSVLSITLAAWLVFKPGRKQQSIGERVS</sequence>